<protein>
    <recommendedName>
        <fullName evidence="8">Alpha-N-acetylglucosaminidase</fullName>
        <ecNumber evidence="7">3.2.1.50</ecNumber>
    </recommendedName>
</protein>
<organism evidence="13 14">
    <name type="scientific">Ceratopteris richardii</name>
    <name type="common">Triangle waterfern</name>
    <dbReference type="NCBI Taxonomy" id="49495"/>
    <lineage>
        <taxon>Eukaryota</taxon>
        <taxon>Viridiplantae</taxon>
        <taxon>Streptophyta</taxon>
        <taxon>Embryophyta</taxon>
        <taxon>Tracheophyta</taxon>
        <taxon>Polypodiopsida</taxon>
        <taxon>Polypodiidae</taxon>
        <taxon>Polypodiales</taxon>
        <taxon>Pteridineae</taxon>
        <taxon>Pteridaceae</taxon>
        <taxon>Parkerioideae</taxon>
        <taxon>Ceratopteris</taxon>
    </lineage>
</organism>
<evidence type="ECO:0000259" key="12">
    <source>
        <dbReference type="Pfam" id="PF12972"/>
    </source>
</evidence>
<evidence type="ECO:0000256" key="2">
    <source>
        <dbReference type="ARBA" id="ARBA00022801"/>
    </source>
</evidence>
<feature type="chain" id="PRO_5035949106" description="Alpha-N-acetylglucosaminidase" evidence="9">
    <location>
        <begin position="25"/>
        <end position="808"/>
    </location>
</feature>
<evidence type="ECO:0000256" key="3">
    <source>
        <dbReference type="ARBA" id="ARBA00023180"/>
    </source>
</evidence>
<dbReference type="Gene3D" id="1.20.120.670">
    <property type="entry name" value="N-acetyl-b-d-glucoasminidase"/>
    <property type="match status" value="1"/>
</dbReference>
<dbReference type="PANTHER" id="PTHR12872">
    <property type="entry name" value="ALPHA-N-ACETYLGLUCOSAMINIDASE"/>
    <property type="match status" value="1"/>
</dbReference>
<dbReference type="InterPro" id="IPR024240">
    <property type="entry name" value="NAGLU_N"/>
</dbReference>
<feature type="domain" description="Alpha-N-acetylglucosaminidase tim-barrel" evidence="10">
    <location>
        <begin position="159"/>
        <end position="496"/>
    </location>
</feature>
<feature type="domain" description="Alpha-N-acetylglucosaminidase C-terminal" evidence="12">
    <location>
        <begin position="505"/>
        <end position="775"/>
    </location>
</feature>
<dbReference type="InterPro" id="IPR024732">
    <property type="entry name" value="NAGLU_C"/>
</dbReference>
<dbReference type="Pfam" id="PF12971">
    <property type="entry name" value="NAGLU_N"/>
    <property type="match status" value="1"/>
</dbReference>
<name>A0A8T2U6N3_CERRI</name>
<comment type="caution">
    <text evidence="13">The sequence shown here is derived from an EMBL/GenBank/DDBJ whole genome shotgun (WGS) entry which is preliminary data.</text>
</comment>
<dbReference type="Gene3D" id="3.20.20.80">
    <property type="entry name" value="Glycosidases"/>
    <property type="match status" value="1"/>
</dbReference>
<keyword evidence="4" id="KW-0326">Glycosidase</keyword>
<feature type="domain" description="Alpha-N-acetylglucosaminidase N-terminal" evidence="11">
    <location>
        <begin position="48"/>
        <end position="142"/>
    </location>
</feature>
<comment type="catalytic activity">
    <reaction evidence="5">
        <text>Hydrolysis of terminal non-reducing N-acetyl-D-glucosamine residues in N-acetyl-alpha-D-glucosaminides.</text>
        <dbReference type="EC" id="3.2.1.50"/>
    </reaction>
</comment>
<gene>
    <name evidence="13" type="ORF">KP509_08G024500</name>
</gene>
<dbReference type="InterPro" id="IPR007781">
    <property type="entry name" value="NAGLU"/>
</dbReference>
<dbReference type="Pfam" id="PF12972">
    <property type="entry name" value="NAGLU_C"/>
    <property type="match status" value="1"/>
</dbReference>
<evidence type="ECO:0000256" key="9">
    <source>
        <dbReference type="SAM" id="SignalP"/>
    </source>
</evidence>
<keyword evidence="14" id="KW-1185">Reference proteome</keyword>
<sequence length="808" mass="91842">MANFRARAFTILWLLFLIFPNSDSHPNLDSLHLSLHALRPSPATQISAAEGVLSRILPNHTSSFDLRIISQEECDGKACFIISNAEVKGDTTSHEIQVSGSSGVEILSGLHWYLKYWCGGHISWRKTGGMQLGSVPKPGELPRVDPSGVKVHRVVPWSYYQNVVTVSYSSVWWDWKRWKEEIDWMALQGINLPLAFTGQEAIWQKVFKRFNLTDADLGEFFGGPAFLAWARMGNLHGWGGPLTQEWLDSQLDLQREILSYMHQLGMTPGMLPAFSGNVPSSLKRIFPSANISQLGNWNTVSGDERWCCTYLLDPNDELFVEIGKMFIEQQIEEFGDITHIYNCDTFNENEPPTSDPSYIASLGTAVYKAMQAGDHQAVWLMQGWLFSSDSSFWQPPQMQALLHAVPLGKLIILDLFADVKPIWKNSNNFYGVPFIWCMLHNFGGNIEMYGILDTIASEPVEARITPNSSMVGMGMCMEGIEQNPVVYELMAEMAFQSEKIAVEEWIKMYSSRRYGGPNVRAIRAWQRLHKTIYNCQDKIANHNTDIIVKFPDLNASEIVITSVPGHQWYSNEDAIVALDDLLQASKSLENLPTYRYDVADLTRQVLAKISNHLYNKILSAYQNADDKTLKKESSVLLELVADLDNLLASNECFLLGTWLESAKALAVSDELRAKNEWNARTQITMWFDNTEKLPSQLHDYANKYWSGLIRDYYLPRMALYFDLLEDSLTPNVSFPFVEWRKRWISLTNTWQTSTNQYSTTAIGDTIWIANSLLQKYRKMSDVKTQSDYIQNSSFAASIPEETTKEPSV</sequence>
<accession>A0A8T2U6N3</accession>
<dbReference type="InterPro" id="IPR024733">
    <property type="entry name" value="NAGLU_tim-barrel"/>
</dbReference>
<proteinExistence type="inferred from homology"/>
<evidence type="ECO:0000256" key="8">
    <source>
        <dbReference type="ARBA" id="ARBA00072202"/>
    </source>
</evidence>
<feature type="signal peptide" evidence="9">
    <location>
        <begin position="1"/>
        <end position="24"/>
    </location>
</feature>
<dbReference type="Proteomes" id="UP000825935">
    <property type="component" value="Chromosome 8"/>
</dbReference>
<dbReference type="OrthoDB" id="64736at2759"/>
<dbReference type="GO" id="GO:0004561">
    <property type="term" value="F:alpha-N-acetylglucosaminidase activity"/>
    <property type="evidence" value="ECO:0007669"/>
    <property type="project" value="UniProtKB-EC"/>
</dbReference>
<dbReference type="Gene3D" id="3.30.379.10">
    <property type="entry name" value="Chitobiase/beta-hexosaminidase domain 2-like"/>
    <property type="match status" value="1"/>
</dbReference>
<evidence type="ECO:0000256" key="7">
    <source>
        <dbReference type="ARBA" id="ARBA00066522"/>
    </source>
</evidence>
<evidence type="ECO:0000313" key="13">
    <source>
        <dbReference type="EMBL" id="KAH7431002.1"/>
    </source>
</evidence>
<dbReference type="Pfam" id="PF05089">
    <property type="entry name" value="NAGLU"/>
    <property type="match status" value="1"/>
</dbReference>
<dbReference type="EC" id="3.2.1.50" evidence="7"/>
<dbReference type="GO" id="GO:0048731">
    <property type="term" value="P:system development"/>
    <property type="evidence" value="ECO:0007669"/>
    <property type="project" value="UniProtKB-ARBA"/>
</dbReference>
<reference evidence="13" key="1">
    <citation type="submission" date="2021-08" db="EMBL/GenBank/DDBJ databases">
        <title>WGS assembly of Ceratopteris richardii.</title>
        <authorList>
            <person name="Marchant D.B."/>
            <person name="Chen G."/>
            <person name="Jenkins J."/>
            <person name="Shu S."/>
            <person name="Leebens-Mack J."/>
            <person name="Grimwood J."/>
            <person name="Schmutz J."/>
            <person name="Soltis P."/>
            <person name="Soltis D."/>
            <person name="Chen Z.-H."/>
        </authorList>
    </citation>
    <scope>NUCLEOTIDE SEQUENCE</scope>
    <source>
        <strain evidence="13">Whitten #5841</strain>
        <tissue evidence="13">Leaf</tissue>
    </source>
</reference>
<evidence type="ECO:0000256" key="6">
    <source>
        <dbReference type="ARBA" id="ARBA00060996"/>
    </source>
</evidence>
<dbReference type="InterPro" id="IPR029018">
    <property type="entry name" value="Hex-like_dom2"/>
</dbReference>
<comment type="similarity">
    <text evidence="6">Belongs to the glycosyl hydrolase 89 family.</text>
</comment>
<evidence type="ECO:0000256" key="4">
    <source>
        <dbReference type="ARBA" id="ARBA00023295"/>
    </source>
</evidence>
<dbReference type="EMBL" id="CM035413">
    <property type="protein sequence ID" value="KAH7431002.1"/>
    <property type="molecule type" value="Genomic_DNA"/>
</dbReference>
<dbReference type="AlphaFoldDB" id="A0A8T2U6N3"/>
<dbReference type="FunFam" id="3.20.20.80:FF:000107">
    <property type="entry name" value="Alpha-N-acetylglucosaminidase family"/>
    <property type="match status" value="1"/>
</dbReference>
<evidence type="ECO:0000313" key="14">
    <source>
        <dbReference type="Proteomes" id="UP000825935"/>
    </source>
</evidence>
<evidence type="ECO:0000256" key="1">
    <source>
        <dbReference type="ARBA" id="ARBA00022729"/>
    </source>
</evidence>
<evidence type="ECO:0000259" key="10">
    <source>
        <dbReference type="Pfam" id="PF05089"/>
    </source>
</evidence>
<evidence type="ECO:0000256" key="5">
    <source>
        <dbReference type="ARBA" id="ARBA00052030"/>
    </source>
</evidence>
<keyword evidence="3" id="KW-0325">Glycoprotein</keyword>
<evidence type="ECO:0000259" key="11">
    <source>
        <dbReference type="Pfam" id="PF12971"/>
    </source>
</evidence>
<dbReference type="OMA" id="YGQPFVW"/>
<keyword evidence="2" id="KW-0378">Hydrolase</keyword>
<dbReference type="PANTHER" id="PTHR12872:SF1">
    <property type="entry name" value="ALPHA-N-ACETYLGLUCOSAMINIDASE"/>
    <property type="match status" value="1"/>
</dbReference>
<keyword evidence="1 9" id="KW-0732">Signal</keyword>